<feature type="domain" description="FDX-ACB" evidence="18">
    <location>
        <begin position="768"/>
        <end position="861"/>
    </location>
</feature>
<keyword evidence="12 15" id="KW-0648">Protein biosynthesis</keyword>
<comment type="subunit">
    <text evidence="3 15">Tetramer of two alpha and two beta subunits.</text>
</comment>
<dbReference type="Gene3D" id="3.50.40.10">
    <property type="entry name" value="Phenylalanyl-trna Synthetase, Chain B, domain 3"/>
    <property type="match status" value="1"/>
</dbReference>
<evidence type="ECO:0000259" key="17">
    <source>
        <dbReference type="PROSITE" id="PS50886"/>
    </source>
</evidence>
<dbReference type="Pfam" id="PF17759">
    <property type="entry name" value="tRNA_synthFbeta"/>
    <property type="match status" value="1"/>
</dbReference>
<dbReference type="InterPro" id="IPR004532">
    <property type="entry name" value="Phe-tRNA-ligase_IIc_bsu_bact"/>
</dbReference>
<reference evidence="20 21" key="1">
    <citation type="submission" date="2018-10" db="EMBL/GenBank/DDBJ databases">
        <title>Kocuria sp. M5W7-7, whole genome shotgun sequence.</title>
        <authorList>
            <person name="Tuo L."/>
        </authorList>
    </citation>
    <scope>NUCLEOTIDE SEQUENCE [LARGE SCALE GENOMIC DNA]</scope>
    <source>
        <strain evidence="20 21">M5W7-7</strain>
    </source>
</reference>
<keyword evidence="10 15" id="KW-0460">Magnesium</keyword>
<dbReference type="Proteomes" id="UP000270616">
    <property type="component" value="Unassembled WGS sequence"/>
</dbReference>
<feature type="domain" description="TRNA-binding" evidence="17">
    <location>
        <begin position="42"/>
        <end position="170"/>
    </location>
</feature>
<dbReference type="SMART" id="SM00874">
    <property type="entry name" value="B5"/>
    <property type="match status" value="1"/>
</dbReference>
<evidence type="ECO:0000256" key="3">
    <source>
        <dbReference type="ARBA" id="ARBA00011209"/>
    </source>
</evidence>
<dbReference type="EMBL" id="RKMF01000012">
    <property type="protein sequence ID" value="ROZ62512.1"/>
    <property type="molecule type" value="Genomic_DNA"/>
</dbReference>
<dbReference type="Gene3D" id="3.30.930.10">
    <property type="entry name" value="Bira Bifunctional Protein, Domain 2"/>
    <property type="match status" value="1"/>
</dbReference>
<dbReference type="Gene3D" id="3.30.70.380">
    <property type="entry name" value="Ferrodoxin-fold anticodon-binding domain"/>
    <property type="match status" value="1"/>
</dbReference>
<sequence length="862" mass="92094">MRIPLSWLREYAPVPQEATAEQVLETMVSIGFEEEEVHRPTDEISGPVVVGQVLSREPEEHSNGKTINWCQVRVVPEGQEQTLTGKGIDPSGVQGIVCGAHNFEVGDKVVVTLPGAVLPGDFRITPRKTYGHTSAGMIASVRELGIGDDHDGILVLSRIGLDPELGTDALDLLGLYDEAAEINVTPDRGYGFSIRGVAREYCHAVNEPFHDFVLDAAERAPEATDDGGHPVELADQAPINGVSGCDRFVTRVVKGIDPSRPTPTWMASRLRLAGIRSLSLPVDISNYVMLEFGQPLHFYDRAKVDGAIVVRRAQAGESLTTLDDKQRTLDTEDLLITDASGPIGIAGVMGGASTEVGAETTDVLVEAARFDPITIARSARRHRLPSEASKRFERSVDPEIQAAAAQRAVELLVELAGGTAEPGAGDVRVERPRTEVVRLPADYVSERVGVDYTPERVEQLLTRIGCTVHRAAATGSTGNDDAAAWLVTPPSWRADLIAPEDLAEEVARLDGYDKIPSRLPIAPPGRGLTRRQIGRKRVLTSLAAAGLTEVLSYPFAAEEENTLWGTPSAEQAIAGVQLHNPISEAKGRLRVSVLPGLLDTLRRNHARGFRDLALFEAGLVFLPGEQLGSAHVPPGAVKLEQSVLDEINAGIPDQPLRVGIVLAGNDAAAAPGVSARAFDWQDALDDALLVGQALGVRLTVAQGKHQAFHPGRTAELTTPDGQHVGWAGELHPQVVQQLNLPERTCAAELDLDVVLAAQAEGVQAQSLSVQTAATQDVALLVDAELPAAALVDTLTEGAGDLLEEVRVFDVYEGDRIESGKKSVALAMRFRAPDRTLTADEASASRQAAVDLTAQRHGAVLRG</sequence>
<dbReference type="GO" id="GO:0009328">
    <property type="term" value="C:phenylalanine-tRNA ligase complex"/>
    <property type="evidence" value="ECO:0007669"/>
    <property type="project" value="TreeGrafter"/>
</dbReference>
<dbReference type="PANTHER" id="PTHR10947">
    <property type="entry name" value="PHENYLALANYL-TRNA SYNTHETASE BETA CHAIN AND LEUCINE-RICH REPEAT-CONTAINING PROTEIN 47"/>
    <property type="match status" value="1"/>
</dbReference>
<evidence type="ECO:0000256" key="10">
    <source>
        <dbReference type="ARBA" id="ARBA00022842"/>
    </source>
</evidence>
<dbReference type="FunFam" id="3.50.40.10:FF:000001">
    <property type="entry name" value="Phenylalanine--tRNA ligase beta subunit"/>
    <property type="match status" value="1"/>
</dbReference>
<evidence type="ECO:0000256" key="12">
    <source>
        <dbReference type="ARBA" id="ARBA00022917"/>
    </source>
</evidence>
<dbReference type="RefSeq" id="WP_123825720.1">
    <property type="nucleotide sequence ID" value="NZ_RKMF01000012.1"/>
</dbReference>
<keyword evidence="5 16" id="KW-0820">tRNA-binding</keyword>
<dbReference type="GO" id="GO:0005524">
    <property type="term" value="F:ATP binding"/>
    <property type="evidence" value="ECO:0007669"/>
    <property type="project" value="UniProtKB-UniRule"/>
</dbReference>
<dbReference type="SUPFAM" id="SSF56037">
    <property type="entry name" value="PheT/TilS domain"/>
    <property type="match status" value="1"/>
</dbReference>
<proteinExistence type="inferred from homology"/>
<evidence type="ECO:0000256" key="14">
    <source>
        <dbReference type="ARBA" id="ARBA00049255"/>
    </source>
</evidence>
<dbReference type="InterPro" id="IPR036690">
    <property type="entry name" value="Fdx_antiC-bd_sf"/>
</dbReference>
<keyword evidence="11 16" id="KW-0694">RNA-binding</keyword>
<dbReference type="Pfam" id="PF03147">
    <property type="entry name" value="FDX-ACB"/>
    <property type="match status" value="1"/>
</dbReference>
<dbReference type="CDD" id="cd02796">
    <property type="entry name" value="tRNA_bind_bactPheRS"/>
    <property type="match status" value="1"/>
</dbReference>
<dbReference type="EC" id="6.1.1.20" evidence="15"/>
<evidence type="ECO:0000256" key="7">
    <source>
        <dbReference type="ARBA" id="ARBA00022723"/>
    </source>
</evidence>
<dbReference type="PROSITE" id="PS51447">
    <property type="entry name" value="FDX_ACB"/>
    <property type="match status" value="1"/>
</dbReference>
<dbReference type="Gene3D" id="2.40.50.140">
    <property type="entry name" value="Nucleic acid-binding proteins"/>
    <property type="match status" value="1"/>
</dbReference>
<dbReference type="InterPro" id="IPR020825">
    <property type="entry name" value="Phe-tRNA_synthase-like_B3/B4"/>
</dbReference>
<organism evidence="20 21">
    <name type="scientific">Kocuria soli</name>
    <dbReference type="NCBI Taxonomy" id="2485125"/>
    <lineage>
        <taxon>Bacteria</taxon>
        <taxon>Bacillati</taxon>
        <taxon>Actinomycetota</taxon>
        <taxon>Actinomycetes</taxon>
        <taxon>Micrococcales</taxon>
        <taxon>Micrococcaceae</taxon>
        <taxon>Kocuria</taxon>
    </lineage>
</organism>
<dbReference type="NCBIfam" id="TIGR00472">
    <property type="entry name" value="pheT_bact"/>
    <property type="match status" value="1"/>
</dbReference>
<dbReference type="Pfam" id="PF03483">
    <property type="entry name" value="B3_4"/>
    <property type="match status" value="1"/>
</dbReference>
<evidence type="ECO:0000256" key="2">
    <source>
        <dbReference type="ARBA" id="ARBA00008653"/>
    </source>
</evidence>
<comment type="catalytic activity">
    <reaction evidence="14 15">
        <text>tRNA(Phe) + L-phenylalanine + ATP = L-phenylalanyl-tRNA(Phe) + AMP + diphosphate + H(+)</text>
        <dbReference type="Rhea" id="RHEA:19413"/>
        <dbReference type="Rhea" id="RHEA-COMP:9668"/>
        <dbReference type="Rhea" id="RHEA-COMP:9699"/>
        <dbReference type="ChEBI" id="CHEBI:15378"/>
        <dbReference type="ChEBI" id="CHEBI:30616"/>
        <dbReference type="ChEBI" id="CHEBI:33019"/>
        <dbReference type="ChEBI" id="CHEBI:58095"/>
        <dbReference type="ChEBI" id="CHEBI:78442"/>
        <dbReference type="ChEBI" id="CHEBI:78531"/>
        <dbReference type="ChEBI" id="CHEBI:456215"/>
        <dbReference type="EC" id="6.1.1.20"/>
    </reaction>
</comment>
<dbReference type="HAMAP" id="MF_00283">
    <property type="entry name" value="Phe_tRNA_synth_beta1"/>
    <property type="match status" value="1"/>
</dbReference>
<evidence type="ECO:0000256" key="5">
    <source>
        <dbReference type="ARBA" id="ARBA00022555"/>
    </source>
</evidence>
<evidence type="ECO:0000256" key="11">
    <source>
        <dbReference type="ARBA" id="ARBA00022884"/>
    </source>
</evidence>
<dbReference type="InterPro" id="IPR045864">
    <property type="entry name" value="aa-tRNA-synth_II/BPL/LPL"/>
</dbReference>
<dbReference type="PROSITE" id="PS50886">
    <property type="entry name" value="TRBD"/>
    <property type="match status" value="1"/>
</dbReference>
<name>A0A3N3ZRS2_9MICC</name>
<dbReference type="GO" id="GO:0004826">
    <property type="term" value="F:phenylalanine-tRNA ligase activity"/>
    <property type="evidence" value="ECO:0007669"/>
    <property type="project" value="UniProtKB-UniRule"/>
</dbReference>
<dbReference type="AlphaFoldDB" id="A0A3N3ZRS2"/>
<evidence type="ECO:0000256" key="1">
    <source>
        <dbReference type="ARBA" id="ARBA00004496"/>
    </source>
</evidence>
<dbReference type="InterPro" id="IPR033714">
    <property type="entry name" value="tRNA_bind_bactPheRS"/>
</dbReference>
<dbReference type="GO" id="GO:0000049">
    <property type="term" value="F:tRNA binding"/>
    <property type="evidence" value="ECO:0007669"/>
    <property type="project" value="UniProtKB-UniRule"/>
</dbReference>
<dbReference type="SMART" id="SM00896">
    <property type="entry name" value="FDX-ACB"/>
    <property type="match status" value="1"/>
</dbReference>
<evidence type="ECO:0000256" key="15">
    <source>
        <dbReference type="HAMAP-Rule" id="MF_00283"/>
    </source>
</evidence>
<feature type="binding site" evidence="15">
    <location>
        <position position="495"/>
    </location>
    <ligand>
        <name>Mg(2+)</name>
        <dbReference type="ChEBI" id="CHEBI:18420"/>
        <note>shared with alpha subunit</note>
    </ligand>
</feature>
<comment type="similarity">
    <text evidence="2 15">Belongs to the phenylalanyl-tRNA synthetase beta subunit family. Type 1 subfamily.</text>
</comment>
<dbReference type="GO" id="GO:0006432">
    <property type="term" value="P:phenylalanyl-tRNA aminoacylation"/>
    <property type="evidence" value="ECO:0007669"/>
    <property type="project" value="UniProtKB-UniRule"/>
</dbReference>
<feature type="binding site" evidence="15">
    <location>
        <position position="501"/>
    </location>
    <ligand>
        <name>Mg(2+)</name>
        <dbReference type="ChEBI" id="CHEBI:18420"/>
        <note>shared with alpha subunit</note>
    </ligand>
</feature>
<protein>
    <recommendedName>
        <fullName evidence="15">Phenylalanine--tRNA ligase beta subunit</fullName>
        <ecNumber evidence="15">6.1.1.20</ecNumber>
    </recommendedName>
    <alternativeName>
        <fullName evidence="15">Phenylalanyl-tRNA synthetase beta subunit</fullName>
        <shortName evidence="15">PheRS</shortName>
    </alternativeName>
</protein>
<evidence type="ECO:0000256" key="8">
    <source>
        <dbReference type="ARBA" id="ARBA00022741"/>
    </source>
</evidence>
<dbReference type="Pfam" id="PF03484">
    <property type="entry name" value="B5"/>
    <property type="match status" value="1"/>
</dbReference>
<dbReference type="PANTHER" id="PTHR10947:SF0">
    <property type="entry name" value="PHENYLALANINE--TRNA LIGASE BETA SUBUNIT"/>
    <property type="match status" value="1"/>
</dbReference>
<dbReference type="SUPFAM" id="SSF55681">
    <property type="entry name" value="Class II aaRS and biotin synthetases"/>
    <property type="match status" value="1"/>
</dbReference>
<dbReference type="SUPFAM" id="SSF50249">
    <property type="entry name" value="Nucleic acid-binding proteins"/>
    <property type="match status" value="1"/>
</dbReference>
<dbReference type="InterPro" id="IPR045060">
    <property type="entry name" value="Phe-tRNA-ligase_IIc_bsu"/>
</dbReference>
<keyword evidence="13 15" id="KW-0030">Aminoacyl-tRNA synthetase</keyword>
<dbReference type="CDD" id="cd00769">
    <property type="entry name" value="PheRS_beta_core"/>
    <property type="match status" value="1"/>
</dbReference>
<dbReference type="SUPFAM" id="SSF54991">
    <property type="entry name" value="Anticodon-binding domain of PheRS"/>
    <property type="match status" value="1"/>
</dbReference>
<dbReference type="SUPFAM" id="SSF46955">
    <property type="entry name" value="Putative DNA-binding domain"/>
    <property type="match status" value="1"/>
</dbReference>
<comment type="caution">
    <text evidence="20">The sequence shown here is derived from an EMBL/GenBank/DDBJ whole genome shotgun (WGS) entry which is preliminary data.</text>
</comment>
<dbReference type="PROSITE" id="PS51483">
    <property type="entry name" value="B5"/>
    <property type="match status" value="1"/>
</dbReference>
<dbReference type="InterPro" id="IPR005121">
    <property type="entry name" value="Fdx_antiC-bd"/>
</dbReference>
<dbReference type="OrthoDB" id="9805455at2"/>
<dbReference type="InterPro" id="IPR009061">
    <property type="entry name" value="DNA-bd_dom_put_sf"/>
</dbReference>
<feature type="binding site" evidence="15">
    <location>
        <position position="504"/>
    </location>
    <ligand>
        <name>Mg(2+)</name>
        <dbReference type="ChEBI" id="CHEBI:18420"/>
        <note>shared with alpha subunit</note>
    </ligand>
</feature>
<gene>
    <name evidence="15" type="primary">pheT</name>
    <name evidence="20" type="ORF">EDL96_10055</name>
</gene>
<feature type="domain" description="B5" evidence="19">
    <location>
        <begin position="432"/>
        <end position="517"/>
    </location>
</feature>
<evidence type="ECO:0000313" key="20">
    <source>
        <dbReference type="EMBL" id="ROZ62512.1"/>
    </source>
</evidence>
<keyword evidence="8 15" id="KW-0547">Nucleotide-binding</keyword>
<evidence type="ECO:0000259" key="19">
    <source>
        <dbReference type="PROSITE" id="PS51483"/>
    </source>
</evidence>
<accession>A0A3N3ZRS2</accession>
<dbReference type="GO" id="GO:0000287">
    <property type="term" value="F:magnesium ion binding"/>
    <property type="evidence" value="ECO:0007669"/>
    <property type="project" value="UniProtKB-UniRule"/>
</dbReference>
<feature type="binding site" evidence="15">
    <location>
        <position position="505"/>
    </location>
    <ligand>
        <name>Mg(2+)</name>
        <dbReference type="ChEBI" id="CHEBI:18420"/>
        <note>shared with alpha subunit</note>
    </ligand>
</feature>
<dbReference type="InterPro" id="IPR041616">
    <property type="entry name" value="PheRS_beta_core"/>
</dbReference>
<keyword evidence="6 15" id="KW-0436">Ligase</keyword>
<evidence type="ECO:0000256" key="16">
    <source>
        <dbReference type="PROSITE-ProRule" id="PRU00209"/>
    </source>
</evidence>
<keyword evidence="7 15" id="KW-0479">Metal-binding</keyword>
<dbReference type="InterPro" id="IPR002547">
    <property type="entry name" value="tRNA-bd_dom"/>
</dbReference>
<evidence type="ECO:0000256" key="13">
    <source>
        <dbReference type="ARBA" id="ARBA00023146"/>
    </source>
</evidence>
<evidence type="ECO:0000313" key="21">
    <source>
        <dbReference type="Proteomes" id="UP000270616"/>
    </source>
</evidence>
<comment type="cofactor">
    <cofactor evidence="15">
        <name>Mg(2+)</name>
        <dbReference type="ChEBI" id="CHEBI:18420"/>
    </cofactor>
    <text evidence="15">Binds 2 magnesium ions per tetramer.</text>
</comment>
<keyword evidence="9 15" id="KW-0067">ATP-binding</keyword>
<dbReference type="Gene3D" id="3.30.56.10">
    <property type="match status" value="2"/>
</dbReference>
<evidence type="ECO:0000256" key="4">
    <source>
        <dbReference type="ARBA" id="ARBA00022490"/>
    </source>
</evidence>
<dbReference type="InterPro" id="IPR005147">
    <property type="entry name" value="tRNA_synthase_B5-dom"/>
</dbReference>
<evidence type="ECO:0000256" key="6">
    <source>
        <dbReference type="ARBA" id="ARBA00022598"/>
    </source>
</evidence>
<dbReference type="InterPro" id="IPR012340">
    <property type="entry name" value="NA-bd_OB-fold"/>
</dbReference>
<evidence type="ECO:0000259" key="18">
    <source>
        <dbReference type="PROSITE" id="PS51447"/>
    </source>
</evidence>
<dbReference type="InterPro" id="IPR005146">
    <property type="entry name" value="B3/B4_tRNA-bd"/>
</dbReference>
<comment type="subcellular location">
    <subcellularLocation>
        <location evidence="1 15">Cytoplasm</location>
    </subcellularLocation>
</comment>
<keyword evidence="21" id="KW-1185">Reference proteome</keyword>
<dbReference type="SMART" id="SM00873">
    <property type="entry name" value="B3_4"/>
    <property type="match status" value="1"/>
</dbReference>
<evidence type="ECO:0000256" key="9">
    <source>
        <dbReference type="ARBA" id="ARBA00022840"/>
    </source>
</evidence>
<keyword evidence="4 15" id="KW-0963">Cytoplasm</keyword>